<evidence type="ECO:0000313" key="1">
    <source>
        <dbReference type="EMBL" id="KAK2547795.1"/>
    </source>
</evidence>
<dbReference type="AlphaFoldDB" id="A0AAD9PSB6"/>
<accession>A0AAD9PSB6</accession>
<name>A0AAD9PSB6_ACRCE</name>
<comment type="caution">
    <text evidence="1">The sequence shown here is derived from an EMBL/GenBank/DDBJ whole genome shotgun (WGS) entry which is preliminary data.</text>
</comment>
<proteinExistence type="predicted"/>
<gene>
    <name evidence="1" type="ORF">P5673_032133</name>
</gene>
<evidence type="ECO:0000313" key="2">
    <source>
        <dbReference type="Proteomes" id="UP001249851"/>
    </source>
</evidence>
<reference evidence="1" key="1">
    <citation type="journal article" date="2023" name="G3 (Bethesda)">
        <title>Whole genome assembly and annotation of the endangered Caribbean coral Acropora cervicornis.</title>
        <authorList>
            <person name="Selwyn J.D."/>
            <person name="Vollmer S.V."/>
        </authorList>
    </citation>
    <scope>NUCLEOTIDE SEQUENCE</scope>
    <source>
        <strain evidence="1">K2</strain>
    </source>
</reference>
<reference evidence="1" key="2">
    <citation type="journal article" date="2023" name="Science">
        <title>Genomic signatures of disease resistance in endangered staghorn corals.</title>
        <authorList>
            <person name="Vollmer S.V."/>
            <person name="Selwyn J.D."/>
            <person name="Despard B.A."/>
            <person name="Roesel C.L."/>
        </authorList>
    </citation>
    <scope>NUCLEOTIDE SEQUENCE</scope>
    <source>
        <strain evidence="1">K2</strain>
    </source>
</reference>
<protein>
    <submittedName>
        <fullName evidence="1">Uncharacterized protein</fullName>
    </submittedName>
</protein>
<keyword evidence="2" id="KW-1185">Reference proteome</keyword>
<organism evidence="1 2">
    <name type="scientific">Acropora cervicornis</name>
    <name type="common">Staghorn coral</name>
    <dbReference type="NCBI Taxonomy" id="6130"/>
    <lineage>
        <taxon>Eukaryota</taxon>
        <taxon>Metazoa</taxon>
        <taxon>Cnidaria</taxon>
        <taxon>Anthozoa</taxon>
        <taxon>Hexacorallia</taxon>
        <taxon>Scleractinia</taxon>
        <taxon>Astrocoeniina</taxon>
        <taxon>Acroporidae</taxon>
        <taxon>Acropora</taxon>
    </lineage>
</organism>
<dbReference type="Proteomes" id="UP001249851">
    <property type="component" value="Unassembled WGS sequence"/>
</dbReference>
<dbReference type="EMBL" id="JARQWQ010000167">
    <property type="protein sequence ID" value="KAK2547795.1"/>
    <property type="molecule type" value="Genomic_DNA"/>
</dbReference>
<sequence length="169" mass="19308">MVSFSLYWYLATACKEAVPFCSSDVPSDRFEAESKELNAECVTLEDIFIVEYAMICKRGGFIIQRHHYELRDLEAELLRTVCSDVVIEAVLQDLTGEGLNRGANTAPDAQLDIQEIDIQMQIPKEKWIQTRYPGSTKRRGSVSKLGEKFTARQVEWRWNVIDSIVDLLS</sequence>